<feature type="domain" description="RRM" evidence="4">
    <location>
        <begin position="102"/>
        <end position="175"/>
    </location>
</feature>
<dbReference type="GO" id="GO:0003729">
    <property type="term" value="F:mRNA binding"/>
    <property type="evidence" value="ECO:0007669"/>
    <property type="project" value="TreeGrafter"/>
</dbReference>
<evidence type="ECO:0000256" key="2">
    <source>
        <dbReference type="PROSITE-ProRule" id="PRU00176"/>
    </source>
</evidence>
<dbReference type="GO" id="GO:0005737">
    <property type="term" value="C:cytoplasm"/>
    <property type="evidence" value="ECO:0007669"/>
    <property type="project" value="TreeGrafter"/>
</dbReference>
<feature type="region of interest" description="Disordered" evidence="3">
    <location>
        <begin position="171"/>
        <end position="482"/>
    </location>
</feature>
<dbReference type="PANTHER" id="PTHR23003">
    <property type="entry name" value="RNA RECOGNITION MOTIF RRM DOMAIN CONTAINING PROTEIN"/>
    <property type="match status" value="1"/>
</dbReference>
<dbReference type="AlphaFoldDB" id="A0A834I1J8"/>
<dbReference type="SMART" id="SM00360">
    <property type="entry name" value="RRM"/>
    <property type="match status" value="2"/>
</dbReference>
<proteinExistence type="predicted"/>
<evidence type="ECO:0000313" key="5">
    <source>
        <dbReference type="EMBL" id="KAF7269305.1"/>
    </source>
</evidence>
<dbReference type="InterPro" id="IPR000504">
    <property type="entry name" value="RRM_dom"/>
</dbReference>
<feature type="compositionally biased region" description="Polar residues" evidence="3">
    <location>
        <begin position="351"/>
        <end position="361"/>
    </location>
</feature>
<gene>
    <name evidence="5" type="ORF">GWI33_017660</name>
</gene>
<dbReference type="OrthoDB" id="1099063at2759"/>
<evidence type="ECO:0000256" key="3">
    <source>
        <dbReference type="SAM" id="MobiDB-lite"/>
    </source>
</evidence>
<evidence type="ECO:0000259" key="4">
    <source>
        <dbReference type="PROSITE" id="PS50102"/>
    </source>
</evidence>
<dbReference type="GO" id="GO:0005634">
    <property type="term" value="C:nucleus"/>
    <property type="evidence" value="ECO:0007669"/>
    <property type="project" value="TreeGrafter"/>
</dbReference>
<dbReference type="InterPro" id="IPR035979">
    <property type="entry name" value="RBD_domain_sf"/>
</dbReference>
<reference evidence="5" key="1">
    <citation type="submission" date="2020-08" db="EMBL/GenBank/DDBJ databases">
        <title>Genome sequencing and assembly of the red palm weevil Rhynchophorus ferrugineus.</title>
        <authorList>
            <person name="Dias G.B."/>
            <person name="Bergman C.M."/>
            <person name="Manee M."/>
        </authorList>
    </citation>
    <scope>NUCLEOTIDE SEQUENCE</scope>
    <source>
        <strain evidence="5">AA-2017</strain>
        <tissue evidence="5">Whole larva</tissue>
    </source>
</reference>
<feature type="region of interest" description="Disordered" evidence="3">
    <location>
        <begin position="496"/>
        <end position="548"/>
    </location>
</feature>
<name>A0A834I1J8_RHYFE</name>
<feature type="compositionally biased region" description="Basic and acidic residues" evidence="3">
    <location>
        <begin position="336"/>
        <end position="350"/>
    </location>
</feature>
<dbReference type="Pfam" id="PF00076">
    <property type="entry name" value="RRM_1"/>
    <property type="match status" value="2"/>
</dbReference>
<dbReference type="PROSITE" id="PS50102">
    <property type="entry name" value="RRM"/>
    <property type="match status" value="2"/>
</dbReference>
<feature type="compositionally biased region" description="Basic and acidic residues" evidence="3">
    <location>
        <begin position="269"/>
        <end position="278"/>
    </location>
</feature>
<dbReference type="EMBL" id="JAACXV010014243">
    <property type="protein sequence ID" value="KAF7269305.1"/>
    <property type="molecule type" value="Genomic_DNA"/>
</dbReference>
<keyword evidence="1 2" id="KW-0694">RNA-binding</keyword>
<feature type="compositionally biased region" description="Basic residues" evidence="3">
    <location>
        <begin position="250"/>
        <end position="262"/>
    </location>
</feature>
<dbReference type="Gene3D" id="3.30.70.330">
    <property type="match status" value="2"/>
</dbReference>
<feature type="domain" description="RRM" evidence="4">
    <location>
        <begin position="3"/>
        <end position="73"/>
    </location>
</feature>
<dbReference type="InterPro" id="IPR012677">
    <property type="entry name" value="Nucleotide-bd_a/b_plait_sf"/>
</dbReference>
<feature type="compositionally biased region" description="Polar residues" evidence="3">
    <location>
        <begin position="465"/>
        <end position="482"/>
    </location>
</feature>
<organism evidence="5 6">
    <name type="scientific">Rhynchophorus ferrugineus</name>
    <name type="common">Red palm weevil</name>
    <name type="synonym">Curculio ferrugineus</name>
    <dbReference type="NCBI Taxonomy" id="354439"/>
    <lineage>
        <taxon>Eukaryota</taxon>
        <taxon>Metazoa</taxon>
        <taxon>Ecdysozoa</taxon>
        <taxon>Arthropoda</taxon>
        <taxon>Hexapoda</taxon>
        <taxon>Insecta</taxon>
        <taxon>Pterygota</taxon>
        <taxon>Neoptera</taxon>
        <taxon>Endopterygota</taxon>
        <taxon>Coleoptera</taxon>
        <taxon>Polyphaga</taxon>
        <taxon>Cucujiformia</taxon>
        <taxon>Curculionidae</taxon>
        <taxon>Dryophthorinae</taxon>
        <taxon>Rhynchophorus</taxon>
    </lineage>
</organism>
<dbReference type="PANTHER" id="PTHR23003:SF51">
    <property type="entry name" value="SERINE-ARGININE PROTEIN 55"/>
    <property type="match status" value="1"/>
</dbReference>
<dbReference type="Proteomes" id="UP000625711">
    <property type="component" value="Unassembled WGS sequence"/>
</dbReference>
<feature type="compositionally biased region" description="Basic residues" evidence="3">
    <location>
        <begin position="303"/>
        <end position="313"/>
    </location>
</feature>
<feature type="compositionally biased region" description="Basic and acidic residues" evidence="3">
    <location>
        <begin position="518"/>
        <end position="534"/>
    </location>
</feature>
<comment type="caution">
    <text evidence="5">The sequence shown here is derived from an EMBL/GenBank/DDBJ whole genome shotgun (WGS) entry which is preliminary data.</text>
</comment>
<evidence type="ECO:0000256" key="1">
    <source>
        <dbReference type="ARBA" id="ARBA00022884"/>
    </source>
</evidence>
<feature type="compositionally biased region" description="Low complexity" evidence="3">
    <location>
        <begin position="213"/>
        <end position="231"/>
    </location>
</feature>
<feature type="compositionally biased region" description="Low complexity" evidence="3">
    <location>
        <begin position="326"/>
        <end position="335"/>
    </location>
</feature>
<feature type="compositionally biased region" description="Basic residues" evidence="3">
    <location>
        <begin position="425"/>
        <end position="437"/>
    </location>
</feature>
<evidence type="ECO:0000313" key="6">
    <source>
        <dbReference type="Proteomes" id="UP000625711"/>
    </source>
</evidence>
<feature type="compositionally biased region" description="Polar residues" evidence="3">
    <location>
        <begin position="177"/>
        <end position="193"/>
    </location>
</feature>
<keyword evidence="6" id="KW-1185">Reference proteome</keyword>
<sequence length="620" mass="70884">MGSYVYVGNIPCQIREKELESFFRGFGRIRSILVKTGYGFVEFDDNRDARDAVNGLQGKTLSGSRVSIEMTCGKLHRRATIKPFQKNSGRGPRQRRPIRTKYRIFVENLSTEVSWQDLKDFLRPVAKVTFADAHKRHKNSGVAEFASYEDMKKAIRILDNKDLKGKRIRLIEDKSSRGSQSVIRSPRGRNSTIDCRRRSRSQSETRFVKWSKSRSISTSSSVHRRSPSISRNSNEPTNKEKYGCTAKSRVQSKTKCGKRSKSRIISASSHERTLKDESQSAFVHRSSRSRYPNLNDSMENKRYRYINRSRSNSKVKSLESKRSRSRSGSSPSPKKTFMDECRSSPVHRDSPSISRNSVEPTNNEKNRFTNRSSVQSKTKCGRRSKSRSTSTSSSERRLTDESQSALVPKISRSRYPNSNDLMGNKRYRYINRSRSNSKVKSLESKRSRSRSGSSPSLKKKIMDDCSSSPVYRGSPSTSRNNIEFTNNEECRFTNRSNIQSKTKCGKRSKSRSTSTSSPERRLKDKSQSALDHKSSRSISPSSNDPMENKLYRYINRSKYNLKVNSLDSKRSRSRSGSCSSSEKRFKDERFSSIVLSCDDAPSRGHVQTPFCHTSLRPICY</sequence>
<protein>
    <recommendedName>
        <fullName evidence="4">RRM domain-containing protein</fullName>
    </recommendedName>
</protein>
<dbReference type="SUPFAM" id="SSF54928">
    <property type="entry name" value="RNA-binding domain, RBD"/>
    <property type="match status" value="1"/>
</dbReference>
<dbReference type="InterPro" id="IPR050374">
    <property type="entry name" value="RRT5_SRSF_SR"/>
</dbReference>
<accession>A0A834I1J8</accession>